<evidence type="ECO:0000313" key="5">
    <source>
        <dbReference type="EMBL" id="NCJ07233.1"/>
    </source>
</evidence>
<feature type="domain" description="Protein kinase" evidence="4">
    <location>
        <begin position="17"/>
        <end position="281"/>
    </location>
</feature>
<dbReference type="SUPFAM" id="SSF56112">
    <property type="entry name" value="Protein kinase-like (PK-like)"/>
    <property type="match status" value="1"/>
</dbReference>
<keyword evidence="5" id="KW-0808">Transferase</keyword>
<name>A0A8K1ZYK8_9CYAN</name>
<organism evidence="5 6">
    <name type="scientific">Petrachloros mirabilis ULC683</name>
    <dbReference type="NCBI Taxonomy" id="2781853"/>
    <lineage>
        <taxon>Bacteria</taxon>
        <taxon>Bacillati</taxon>
        <taxon>Cyanobacteriota</taxon>
        <taxon>Cyanophyceae</taxon>
        <taxon>Synechococcales</taxon>
        <taxon>Petrachlorosaceae</taxon>
        <taxon>Petrachloros</taxon>
        <taxon>Petrachloros mirabilis</taxon>
    </lineage>
</organism>
<dbReference type="Gene3D" id="3.30.200.20">
    <property type="entry name" value="Phosphorylase Kinase, domain 1"/>
    <property type="match status" value="1"/>
</dbReference>
<accession>A0A8K1ZYK8</accession>
<keyword evidence="3" id="KW-0812">Transmembrane</keyword>
<keyword evidence="1" id="KW-0547">Nucleotide-binding</keyword>
<dbReference type="PANTHER" id="PTHR24363:SF7">
    <property type="entry name" value="SERINE_THREONINE-PROTEIN KINASE-LIKE PROTEIN E"/>
    <property type="match status" value="1"/>
</dbReference>
<dbReference type="Pfam" id="PF00069">
    <property type="entry name" value="Pkinase"/>
    <property type="match status" value="1"/>
</dbReference>
<dbReference type="Proteomes" id="UP000607397">
    <property type="component" value="Unassembled WGS sequence"/>
</dbReference>
<dbReference type="RefSeq" id="WP_161825711.1">
    <property type="nucleotide sequence ID" value="NZ_WVIC01000023.1"/>
</dbReference>
<protein>
    <submittedName>
        <fullName evidence="5">Protein kinase</fullName>
    </submittedName>
</protein>
<keyword evidence="6" id="KW-1185">Reference proteome</keyword>
<proteinExistence type="predicted"/>
<gene>
    <name evidence="5" type="ORF">GS597_12095</name>
</gene>
<evidence type="ECO:0000313" key="6">
    <source>
        <dbReference type="Proteomes" id="UP000607397"/>
    </source>
</evidence>
<dbReference type="PROSITE" id="PS00108">
    <property type="entry name" value="PROTEIN_KINASE_ST"/>
    <property type="match status" value="1"/>
</dbReference>
<dbReference type="SMART" id="SM00220">
    <property type="entry name" value="S_TKc"/>
    <property type="match status" value="1"/>
</dbReference>
<dbReference type="PANTHER" id="PTHR24363">
    <property type="entry name" value="SERINE/THREONINE PROTEIN KINASE"/>
    <property type="match status" value="1"/>
</dbReference>
<keyword evidence="3" id="KW-0472">Membrane</keyword>
<dbReference type="PROSITE" id="PS50011">
    <property type="entry name" value="PROTEIN_KINASE_DOM"/>
    <property type="match status" value="1"/>
</dbReference>
<keyword evidence="3" id="KW-1133">Transmembrane helix</keyword>
<reference evidence="5" key="1">
    <citation type="submission" date="2019-12" db="EMBL/GenBank/DDBJ databases">
        <title>High-Quality draft genome sequences of three cyanobacteria isolated from the limestone walls of the Old Cathedral of Coimbra.</title>
        <authorList>
            <person name="Tiago I."/>
            <person name="Soares F."/>
            <person name="Portugal A."/>
        </authorList>
    </citation>
    <scope>NUCLEOTIDE SEQUENCE [LARGE SCALE GENOMIC DNA]</scope>
    <source>
        <strain evidence="5">C</strain>
    </source>
</reference>
<evidence type="ECO:0000259" key="4">
    <source>
        <dbReference type="PROSITE" id="PS50011"/>
    </source>
</evidence>
<evidence type="ECO:0000256" key="1">
    <source>
        <dbReference type="ARBA" id="ARBA00022741"/>
    </source>
</evidence>
<evidence type="ECO:0000256" key="3">
    <source>
        <dbReference type="SAM" id="Phobius"/>
    </source>
</evidence>
<dbReference type="InterPro" id="IPR000719">
    <property type="entry name" value="Prot_kinase_dom"/>
</dbReference>
<sequence>MRLATVFTSGQTLHQRYALQRLLSRRPGRQTWLALDLEAGRADTESVVIKLLGFSPEVEWQDLKLFQREARVLQQVSHSRIPEYRDSFTLRNGLTWWGLVATYIEGISLEDLLHRGKRFTPKAIYQLAAQVLRILIALHELSPPVLHRDIKPSNLIVSAQGRVFLVDFGSVQDRASRDGGTFTVVGTYGYTPLEQFGGRTIPASDLYALGATLIQVLTGVPPAELPQQDFRIQFRDRVSLNPAFLSWLEGMTHPSPEKRFATAREALRALQLSQRSASPVLGTAAPPAPRIQVQPTAAQLDIEIAQRWEGGWTDALLVAGTLLLPILGIFPLGGILIAGALSRFDLGGLGIGLLLWVLGALLGAVGMSLCRGNFTASHIRVTAEKVKVRYRLFGIPYWQWRRPTAAIKQLMLVPIGIKHHELQAQLTTPMQNRPSKHPTLGINLSETECQWLIQTLYDWLDRH</sequence>
<dbReference type="GO" id="GO:0005524">
    <property type="term" value="F:ATP binding"/>
    <property type="evidence" value="ECO:0007669"/>
    <property type="project" value="UniProtKB-KW"/>
</dbReference>
<evidence type="ECO:0000256" key="2">
    <source>
        <dbReference type="ARBA" id="ARBA00022840"/>
    </source>
</evidence>
<feature type="transmembrane region" description="Helical" evidence="3">
    <location>
        <begin position="347"/>
        <end position="370"/>
    </location>
</feature>
<dbReference type="InterPro" id="IPR008271">
    <property type="entry name" value="Ser/Thr_kinase_AS"/>
</dbReference>
<keyword evidence="5" id="KW-0418">Kinase</keyword>
<dbReference type="AlphaFoldDB" id="A0A8K1ZYK8"/>
<dbReference type="CDD" id="cd14014">
    <property type="entry name" value="STKc_PknB_like"/>
    <property type="match status" value="1"/>
</dbReference>
<dbReference type="Gene3D" id="1.10.510.10">
    <property type="entry name" value="Transferase(Phosphotransferase) domain 1"/>
    <property type="match status" value="1"/>
</dbReference>
<dbReference type="GO" id="GO:0004674">
    <property type="term" value="F:protein serine/threonine kinase activity"/>
    <property type="evidence" value="ECO:0007669"/>
    <property type="project" value="TreeGrafter"/>
</dbReference>
<dbReference type="InterPro" id="IPR011009">
    <property type="entry name" value="Kinase-like_dom_sf"/>
</dbReference>
<feature type="transmembrane region" description="Helical" evidence="3">
    <location>
        <begin position="316"/>
        <end position="341"/>
    </location>
</feature>
<dbReference type="EMBL" id="WVIC01000023">
    <property type="protein sequence ID" value="NCJ07233.1"/>
    <property type="molecule type" value="Genomic_DNA"/>
</dbReference>
<keyword evidence="2" id="KW-0067">ATP-binding</keyword>
<comment type="caution">
    <text evidence="5">The sequence shown here is derived from an EMBL/GenBank/DDBJ whole genome shotgun (WGS) entry which is preliminary data.</text>
</comment>